<evidence type="ECO:0000313" key="3">
    <source>
        <dbReference type="Proteomes" id="UP001227230"/>
    </source>
</evidence>
<dbReference type="InterPro" id="IPR002347">
    <property type="entry name" value="SDR_fam"/>
</dbReference>
<gene>
    <name evidence="2" type="ORF">VitviT2T_026083</name>
</gene>
<evidence type="ECO:0008006" key="4">
    <source>
        <dbReference type="Google" id="ProtNLM"/>
    </source>
</evidence>
<organism evidence="2 3">
    <name type="scientific">Vitis vinifera</name>
    <name type="common">Grape</name>
    <dbReference type="NCBI Taxonomy" id="29760"/>
    <lineage>
        <taxon>Eukaryota</taxon>
        <taxon>Viridiplantae</taxon>
        <taxon>Streptophyta</taxon>
        <taxon>Embryophyta</taxon>
        <taxon>Tracheophyta</taxon>
        <taxon>Spermatophyta</taxon>
        <taxon>Magnoliopsida</taxon>
        <taxon>eudicotyledons</taxon>
        <taxon>Gunneridae</taxon>
        <taxon>Pentapetalae</taxon>
        <taxon>rosids</taxon>
        <taxon>Vitales</taxon>
        <taxon>Vitaceae</taxon>
        <taxon>Viteae</taxon>
        <taxon>Vitis</taxon>
    </lineage>
</organism>
<dbReference type="PRINTS" id="PR00080">
    <property type="entry name" value="SDRFAMILY"/>
</dbReference>
<dbReference type="InterPro" id="IPR036291">
    <property type="entry name" value="NAD(P)-bd_dom_sf"/>
</dbReference>
<protein>
    <recommendedName>
        <fullName evidence="4">(-)-isopiperitenol/(-)-carveol dehydrogenase, mitochondrial</fullName>
    </recommendedName>
</protein>
<keyword evidence="3" id="KW-1185">Reference proteome</keyword>
<name>A0ABY9DMS2_VITVI</name>
<dbReference type="Proteomes" id="UP001227230">
    <property type="component" value="Chromosome 17"/>
</dbReference>
<dbReference type="Gene3D" id="3.40.50.720">
    <property type="entry name" value="NAD(P)-binding Rossmann-like Domain"/>
    <property type="match status" value="1"/>
</dbReference>
<evidence type="ECO:0000256" key="1">
    <source>
        <dbReference type="ARBA" id="ARBA00006484"/>
    </source>
</evidence>
<dbReference type="Pfam" id="PF13561">
    <property type="entry name" value="adh_short_C2"/>
    <property type="match status" value="1"/>
</dbReference>
<evidence type="ECO:0000313" key="2">
    <source>
        <dbReference type="EMBL" id="WKA08353.1"/>
    </source>
</evidence>
<dbReference type="PANTHER" id="PTHR42820">
    <property type="entry name" value="SHORT-CHAIN DEHYDROGENASE REDUCTASE"/>
    <property type="match status" value="1"/>
</dbReference>
<sequence>MTDPTPFNKKLQGKVAIITGGASGIGEATARLFADHGARAVVVADIQDELGRGVAESIGLHRCRYIHCDVTDEQQIKAMVESTVKMFGQLDIMFSNAGVMSMGDQTILELDLSASDKVFAVNARGMAACVKHAARAMVEGGVKGSIVCTASVAATVGNDKFTDYIMSKHAVLGLVRSASKQLGAYGIRVNCVSPTAVATPMLCSAFKMGVEEAEKFFVEDMDLKGRGAVQVRHVGDAALFLASDDSEFITGHNLAIDGGFRR</sequence>
<reference evidence="2 3" key="1">
    <citation type="journal article" date="2023" name="Hortic Res">
        <title>The complete reference genome for grapevine (Vitis vinifera L.) genetics and breeding.</title>
        <authorList>
            <person name="Shi X."/>
            <person name="Cao S."/>
            <person name="Wang X."/>
            <person name="Huang S."/>
            <person name="Wang Y."/>
            <person name="Liu Z."/>
            <person name="Liu W."/>
            <person name="Leng X."/>
            <person name="Peng Y."/>
            <person name="Wang N."/>
            <person name="Wang Y."/>
            <person name="Ma Z."/>
            <person name="Xu X."/>
            <person name="Zhang F."/>
            <person name="Xue H."/>
            <person name="Zhong H."/>
            <person name="Wang Y."/>
            <person name="Zhang K."/>
            <person name="Velt A."/>
            <person name="Avia K."/>
            <person name="Holtgrawe D."/>
            <person name="Grimplet J."/>
            <person name="Matus J.T."/>
            <person name="Ware D."/>
            <person name="Wu X."/>
            <person name="Wang H."/>
            <person name="Liu C."/>
            <person name="Fang Y."/>
            <person name="Rustenholz C."/>
            <person name="Cheng Z."/>
            <person name="Xiao H."/>
            <person name="Zhou Y."/>
        </authorList>
    </citation>
    <scope>NUCLEOTIDE SEQUENCE [LARGE SCALE GENOMIC DNA]</scope>
    <source>
        <strain evidence="3">cv. Pinot noir / PN40024</strain>
        <tissue evidence="2">Leaf</tissue>
    </source>
</reference>
<comment type="similarity">
    <text evidence="1">Belongs to the short-chain dehydrogenases/reductases (SDR) family.</text>
</comment>
<dbReference type="SUPFAM" id="SSF51735">
    <property type="entry name" value="NAD(P)-binding Rossmann-fold domains"/>
    <property type="match status" value="1"/>
</dbReference>
<dbReference type="PRINTS" id="PR00081">
    <property type="entry name" value="GDHRDH"/>
</dbReference>
<dbReference type="EMBL" id="CP126664">
    <property type="protein sequence ID" value="WKA08353.1"/>
    <property type="molecule type" value="Genomic_DNA"/>
</dbReference>
<proteinExistence type="inferred from homology"/>
<accession>A0ABY9DMS2</accession>
<dbReference type="PANTHER" id="PTHR42820:SF21">
    <property type="entry name" value="SHORT-CHAIN DEHYDROGENASE REDUCTASE 3B-LIKE"/>
    <property type="match status" value="1"/>
</dbReference>